<dbReference type="EMBL" id="CACTIH010007708">
    <property type="protein sequence ID" value="CAA3017506.1"/>
    <property type="molecule type" value="Genomic_DNA"/>
</dbReference>
<keyword evidence="2" id="KW-0547">Nucleotide-binding</keyword>
<organism evidence="6 7">
    <name type="scientific">Olea europaea subsp. europaea</name>
    <dbReference type="NCBI Taxonomy" id="158383"/>
    <lineage>
        <taxon>Eukaryota</taxon>
        <taxon>Viridiplantae</taxon>
        <taxon>Streptophyta</taxon>
        <taxon>Embryophyta</taxon>
        <taxon>Tracheophyta</taxon>
        <taxon>Spermatophyta</taxon>
        <taxon>Magnoliopsida</taxon>
        <taxon>eudicotyledons</taxon>
        <taxon>Gunneridae</taxon>
        <taxon>Pentapetalae</taxon>
        <taxon>asterids</taxon>
        <taxon>lamiids</taxon>
        <taxon>Lamiales</taxon>
        <taxon>Oleaceae</taxon>
        <taxon>Oleeae</taxon>
        <taxon>Olea</taxon>
    </lineage>
</organism>
<evidence type="ECO:0000313" key="7">
    <source>
        <dbReference type="Proteomes" id="UP000594638"/>
    </source>
</evidence>
<dbReference type="OrthoDB" id="242257at2759"/>
<dbReference type="Gramene" id="OE9A023377T1">
    <property type="protein sequence ID" value="OE9A023377C1"/>
    <property type="gene ID" value="OE9A023377"/>
</dbReference>
<dbReference type="GO" id="GO:0005524">
    <property type="term" value="F:ATP binding"/>
    <property type="evidence" value="ECO:0007669"/>
    <property type="project" value="UniProtKB-KW"/>
</dbReference>
<reference evidence="6 7" key="1">
    <citation type="submission" date="2019-12" db="EMBL/GenBank/DDBJ databases">
        <authorList>
            <person name="Alioto T."/>
            <person name="Alioto T."/>
            <person name="Gomez Garrido J."/>
        </authorList>
    </citation>
    <scope>NUCLEOTIDE SEQUENCE [LARGE SCALE GENOMIC DNA]</scope>
</reference>
<evidence type="ECO:0000256" key="4">
    <source>
        <dbReference type="ARBA" id="ARBA00022840"/>
    </source>
</evidence>
<evidence type="ECO:0000256" key="1">
    <source>
        <dbReference type="ARBA" id="ARBA00022679"/>
    </source>
</evidence>
<evidence type="ECO:0000313" key="6">
    <source>
        <dbReference type="EMBL" id="CAA3017506.1"/>
    </source>
</evidence>
<protein>
    <submittedName>
        <fullName evidence="6">Diacylglycerol kinase 5-like</fullName>
    </submittedName>
</protein>
<keyword evidence="3 6" id="KW-0418">Kinase</keyword>
<dbReference type="SUPFAM" id="SSF111331">
    <property type="entry name" value="NAD kinase/diacylglycerol kinase-like"/>
    <property type="match status" value="1"/>
</dbReference>
<gene>
    <name evidence="6" type="ORF">OLEA9_A023377</name>
</gene>
<dbReference type="PANTHER" id="PTHR11255:SF98">
    <property type="entry name" value="DIACYLGLYCEROL KINASE 5"/>
    <property type="match status" value="1"/>
</dbReference>
<dbReference type="PANTHER" id="PTHR11255">
    <property type="entry name" value="DIACYLGLYCEROL KINASE"/>
    <property type="match status" value="1"/>
</dbReference>
<dbReference type="AlphaFoldDB" id="A0A8S0UDL8"/>
<dbReference type="InterPro" id="IPR000756">
    <property type="entry name" value="Diacylglycerol_kin_accessory"/>
</dbReference>
<name>A0A8S0UDL8_OLEEU</name>
<keyword evidence="4" id="KW-0067">ATP-binding</keyword>
<dbReference type="GO" id="GO:0004143">
    <property type="term" value="F:ATP-dependent diacylglycerol kinase activity"/>
    <property type="evidence" value="ECO:0007669"/>
    <property type="project" value="InterPro"/>
</dbReference>
<dbReference type="Proteomes" id="UP000594638">
    <property type="component" value="Unassembled WGS sequence"/>
</dbReference>
<feature type="domain" description="Diacylglycerol kinase accessory" evidence="5">
    <location>
        <begin position="135"/>
        <end position="222"/>
    </location>
</feature>
<comment type="caution">
    <text evidence="6">The sequence shown here is derived from an EMBL/GenBank/DDBJ whole genome shotgun (WGS) entry which is preliminary data.</text>
</comment>
<sequence>MASSVLDSDKFVKQFYIPDHIFLPYSMPECPLVIPECPVLVFLRCLSELEITFHLHLDGWHILMRMKVPKEGPCNPIAPLELPYSRHAFHWVPSTDDLKVEGRVNFRGGFWNFFSMVWIQFMSKAIQNFFFFFCPYLCCGMDAQVSYVFHSERKLHPEKFKNQLVNQKALVVLCKENYTNPYFLPFHVEKSEFKLIFLKISIRSIVCLNLASFSIGLNPWCWGTPNINKRCDFLRLLNFEKYQIYKIVGFKNAWHGLVLLAPNGHGTHTEYIEFHKGAADNNFTRIDGEPWKQPLPVDGDTVVVQISHLGQVKMLASKTADPKVVTTLRLTTFRM</sequence>
<evidence type="ECO:0000259" key="5">
    <source>
        <dbReference type="Pfam" id="PF00609"/>
    </source>
</evidence>
<proteinExistence type="predicted"/>
<evidence type="ECO:0000256" key="3">
    <source>
        <dbReference type="ARBA" id="ARBA00022777"/>
    </source>
</evidence>
<dbReference type="Pfam" id="PF00609">
    <property type="entry name" value="DAGK_acc"/>
    <property type="match status" value="1"/>
</dbReference>
<accession>A0A8S0UDL8</accession>
<keyword evidence="7" id="KW-1185">Reference proteome</keyword>
<dbReference type="GO" id="GO:0007200">
    <property type="term" value="P:phospholipase C-activating G protein-coupled receptor signaling pathway"/>
    <property type="evidence" value="ECO:0007669"/>
    <property type="project" value="InterPro"/>
</dbReference>
<dbReference type="InterPro" id="IPR016064">
    <property type="entry name" value="NAD/diacylglycerol_kinase_sf"/>
</dbReference>
<dbReference type="InterPro" id="IPR037607">
    <property type="entry name" value="DGK"/>
</dbReference>
<keyword evidence="1" id="KW-0808">Transferase</keyword>
<evidence type="ECO:0000256" key="2">
    <source>
        <dbReference type="ARBA" id="ARBA00022741"/>
    </source>
</evidence>
<dbReference type="GO" id="GO:0016020">
    <property type="term" value="C:membrane"/>
    <property type="evidence" value="ECO:0007669"/>
    <property type="project" value="TreeGrafter"/>
</dbReference>